<evidence type="ECO:0000256" key="4">
    <source>
        <dbReference type="ARBA" id="ARBA00022723"/>
    </source>
</evidence>
<dbReference type="GO" id="GO:0008270">
    <property type="term" value="F:zinc ion binding"/>
    <property type="evidence" value="ECO:0007669"/>
    <property type="project" value="UniProtKB-KW"/>
</dbReference>
<accession>A0AAD5KA78</accession>
<comment type="similarity">
    <text evidence="2">Belongs to the MUB1/samB family.</text>
</comment>
<dbReference type="Gene3D" id="6.10.140.2220">
    <property type="match status" value="1"/>
</dbReference>
<dbReference type="Proteomes" id="UP001209540">
    <property type="component" value="Unassembled WGS sequence"/>
</dbReference>
<feature type="compositionally biased region" description="Low complexity" evidence="8">
    <location>
        <begin position="274"/>
        <end position="286"/>
    </location>
</feature>
<sequence>MREPNMSLPSQNRAAVCITSALYDRRALDCTATLPMINSLTHLAYLTSTSPRIREILVLDGGLEQLVRILSNQDYRQQQPNHIPSSSTTTTSPHDLRMLCQWSLAFQCVVNIGVRGTEQIRTRVVEAGMIDIVLKVFQSFLQALEAVTGENEQKQHQQQHQQQQQQQMETKLFTMDRRGSELGGLQLEPTNEDDACRSQPHTHHQQQLPENNKPTPARLCSSSSSASMHPLPTYRQTKSPVHRRTTLPYMKISAEQRRRNRRHGSHRPTNPQNSSSSSPTSSASTSSSSVAVNMCYREEDILMSLQLLAYLSKYPHIRQLFYTNYNVNVFSVVEKFTFRAHPHLIQYWAGVIMRNACRKDETQGGIRRCANMRCGKWEKKPREFAKCRRCRKAKYCSKACQSVAWNDGHRWWCVERPSSSATAAANANSNATTHGHPLPHPTTTTHTTPNTTTTHPHHHQHSPTTAPSPSQQPSSISTLTTTIPSAEQQQPQEPMHH</sequence>
<feature type="region of interest" description="Disordered" evidence="8">
    <location>
        <begin position="424"/>
        <end position="497"/>
    </location>
</feature>
<evidence type="ECO:0000256" key="5">
    <source>
        <dbReference type="ARBA" id="ARBA00022771"/>
    </source>
</evidence>
<dbReference type="Gene3D" id="1.25.10.10">
    <property type="entry name" value="Leucine-rich Repeat Variant"/>
    <property type="match status" value="1"/>
</dbReference>
<evidence type="ECO:0000313" key="10">
    <source>
        <dbReference type="EMBL" id="KAI9276716.1"/>
    </source>
</evidence>
<dbReference type="GO" id="GO:0007163">
    <property type="term" value="P:establishment or maintenance of cell polarity"/>
    <property type="evidence" value="ECO:0007669"/>
    <property type="project" value="TreeGrafter"/>
</dbReference>
<evidence type="ECO:0000256" key="2">
    <source>
        <dbReference type="ARBA" id="ARBA00010655"/>
    </source>
</evidence>
<feature type="compositionally biased region" description="Low complexity" evidence="8">
    <location>
        <begin position="424"/>
        <end position="454"/>
    </location>
</feature>
<feature type="compositionally biased region" description="Polar residues" evidence="8">
    <location>
        <begin position="205"/>
        <end position="214"/>
    </location>
</feature>
<evidence type="ECO:0000256" key="1">
    <source>
        <dbReference type="ARBA" id="ARBA00004496"/>
    </source>
</evidence>
<keyword evidence="4" id="KW-0479">Metal-binding</keyword>
<reference evidence="10" key="1">
    <citation type="journal article" date="2022" name="IScience">
        <title>Evolution of zygomycete secretomes and the origins of terrestrial fungal ecologies.</title>
        <authorList>
            <person name="Chang Y."/>
            <person name="Wang Y."/>
            <person name="Mondo S."/>
            <person name="Ahrendt S."/>
            <person name="Andreopoulos W."/>
            <person name="Barry K."/>
            <person name="Beard J."/>
            <person name="Benny G.L."/>
            <person name="Blankenship S."/>
            <person name="Bonito G."/>
            <person name="Cuomo C."/>
            <person name="Desiro A."/>
            <person name="Gervers K.A."/>
            <person name="Hundley H."/>
            <person name="Kuo A."/>
            <person name="LaButti K."/>
            <person name="Lang B.F."/>
            <person name="Lipzen A."/>
            <person name="O'Donnell K."/>
            <person name="Pangilinan J."/>
            <person name="Reynolds N."/>
            <person name="Sandor L."/>
            <person name="Smith M.E."/>
            <person name="Tsang A."/>
            <person name="Grigoriev I.V."/>
            <person name="Stajich J.E."/>
            <person name="Spatafora J.W."/>
        </authorList>
    </citation>
    <scope>NUCLEOTIDE SEQUENCE</scope>
    <source>
        <strain evidence="10">RSA 2281</strain>
    </source>
</reference>
<feature type="region of interest" description="Disordered" evidence="8">
    <location>
        <begin position="182"/>
        <end position="286"/>
    </location>
</feature>
<keyword evidence="6" id="KW-0862">Zinc</keyword>
<keyword evidence="11" id="KW-1185">Reference proteome</keyword>
<dbReference type="GO" id="GO:1990304">
    <property type="term" value="C:MUB1-RAD6-UBR2 ubiquitin ligase complex"/>
    <property type="evidence" value="ECO:0007669"/>
    <property type="project" value="TreeGrafter"/>
</dbReference>
<organism evidence="10 11">
    <name type="scientific">Phascolomyces articulosus</name>
    <dbReference type="NCBI Taxonomy" id="60185"/>
    <lineage>
        <taxon>Eukaryota</taxon>
        <taxon>Fungi</taxon>
        <taxon>Fungi incertae sedis</taxon>
        <taxon>Mucoromycota</taxon>
        <taxon>Mucoromycotina</taxon>
        <taxon>Mucoromycetes</taxon>
        <taxon>Mucorales</taxon>
        <taxon>Lichtheimiaceae</taxon>
        <taxon>Phascolomyces</taxon>
    </lineage>
</organism>
<name>A0AAD5KA78_9FUNG</name>
<evidence type="ECO:0000256" key="8">
    <source>
        <dbReference type="SAM" id="MobiDB-lite"/>
    </source>
</evidence>
<keyword evidence="3" id="KW-0963">Cytoplasm</keyword>
<dbReference type="AlphaFoldDB" id="A0AAD5KA78"/>
<evidence type="ECO:0000256" key="6">
    <source>
        <dbReference type="ARBA" id="ARBA00022833"/>
    </source>
</evidence>
<reference evidence="10" key="2">
    <citation type="submission" date="2023-02" db="EMBL/GenBank/DDBJ databases">
        <authorList>
            <consortium name="DOE Joint Genome Institute"/>
            <person name="Mondo S.J."/>
            <person name="Chang Y."/>
            <person name="Wang Y."/>
            <person name="Ahrendt S."/>
            <person name="Andreopoulos W."/>
            <person name="Barry K."/>
            <person name="Beard J."/>
            <person name="Benny G.L."/>
            <person name="Blankenship S."/>
            <person name="Bonito G."/>
            <person name="Cuomo C."/>
            <person name="Desiro A."/>
            <person name="Gervers K.A."/>
            <person name="Hundley H."/>
            <person name="Kuo A."/>
            <person name="LaButti K."/>
            <person name="Lang B.F."/>
            <person name="Lipzen A."/>
            <person name="O'Donnell K."/>
            <person name="Pangilinan J."/>
            <person name="Reynolds N."/>
            <person name="Sandor L."/>
            <person name="Smith M.W."/>
            <person name="Tsang A."/>
            <person name="Grigoriev I.V."/>
            <person name="Stajich J.E."/>
            <person name="Spatafora J.W."/>
        </authorList>
    </citation>
    <scope>NUCLEOTIDE SEQUENCE</scope>
    <source>
        <strain evidence="10">RSA 2281</strain>
    </source>
</reference>
<keyword evidence="5 7" id="KW-0863">Zinc-finger</keyword>
<dbReference type="InterPro" id="IPR011989">
    <property type="entry name" value="ARM-like"/>
</dbReference>
<dbReference type="InterPro" id="IPR002893">
    <property type="entry name" value="Znf_MYND"/>
</dbReference>
<protein>
    <recommendedName>
        <fullName evidence="9">MYND-type domain-containing protein</fullName>
    </recommendedName>
</protein>
<dbReference type="PANTHER" id="PTHR47442:SF1">
    <property type="entry name" value="MYND-TYPE ZINC FINGER PROTEIN MUB1"/>
    <property type="match status" value="1"/>
</dbReference>
<dbReference type="PROSITE" id="PS50865">
    <property type="entry name" value="ZF_MYND_2"/>
    <property type="match status" value="1"/>
</dbReference>
<comment type="subcellular location">
    <subcellularLocation>
        <location evidence="1">Cytoplasm</location>
    </subcellularLocation>
</comment>
<dbReference type="Pfam" id="PF01753">
    <property type="entry name" value="zf-MYND"/>
    <property type="match status" value="1"/>
</dbReference>
<dbReference type="EMBL" id="JAIXMP010000002">
    <property type="protein sequence ID" value="KAI9276716.1"/>
    <property type="molecule type" value="Genomic_DNA"/>
</dbReference>
<evidence type="ECO:0000256" key="7">
    <source>
        <dbReference type="PROSITE-ProRule" id="PRU00134"/>
    </source>
</evidence>
<evidence type="ECO:0000256" key="3">
    <source>
        <dbReference type="ARBA" id="ARBA00022490"/>
    </source>
</evidence>
<evidence type="ECO:0000259" key="9">
    <source>
        <dbReference type="PROSITE" id="PS50865"/>
    </source>
</evidence>
<dbReference type="GO" id="GO:0006511">
    <property type="term" value="P:ubiquitin-dependent protein catabolic process"/>
    <property type="evidence" value="ECO:0007669"/>
    <property type="project" value="TreeGrafter"/>
</dbReference>
<dbReference type="GO" id="GO:0005737">
    <property type="term" value="C:cytoplasm"/>
    <property type="evidence" value="ECO:0007669"/>
    <property type="project" value="UniProtKB-SubCell"/>
</dbReference>
<gene>
    <name evidence="10" type="ORF">BDA99DRAFT_531812</name>
</gene>
<proteinExistence type="inferred from homology"/>
<feature type="compositionally biased region" description="Polar residues" evidence="8">
    <location>
        <begin position="486"/>
        <end position="497"/>
    </location>
</feature>
<dbReference type="PANTHER" id="PTHR47442">
    <property type="entry name" value="MYND-TYPE ZINC FINGER PROTEIN MUB1"/>
    <property type="match status" value="1"/>
</dbReference>
<comment type="caution">
    <text evidence="10">The sequence shown here is derived from an EMBL/GenBank/DDBJ whole genome shotgun (WGS) entry which is preliminary data.</text>
</comment>
<feature type="compositionally biased region" description="Low complexity" evidence="8">
    <location>
        <begin position="462"/>
        <end position="485"/>
    </location>
</feature>
<evidence type="ECO:0000313" key="11">
    <source>
        <dbReference type="Proteomes" id="UP001209540"/>
    </source>
</evidence>
<dbReference type="InterPro" id="IPR051664">
    <property type="entry name" value="MYND-type_zinc_finger"/>
</dbReference>
<feature type="domain" description="MYND-type" evidence="9">
    <location>
        <begin position="371"/>
        <end position="413"/>
    </location>
</feature>
<dbReference type="SUPFAM" id="SSF144232">
    <property type="entry name" value="HIT/MYND zinc finger-like"/>
    <property type="match status" value="1"/>
</dbReference>